<keyword evidence="3" id="KW-1185">Reference proteome</keyword>
<comment type="caution">
    <text evidence="2">The sequence shown here is derived from an EMBL/GenBank/DDBJ whole genome shotgun (WGS) entry which is preliminary data.</text>
</comment>
<organism evidence="2 3">
    <name type="scientific">Solanum bulbocastanum</name>
    <name type="common">Wild potato</name>
    <dbReference type="NCBI Taxonomy" id="147425"/>
    <lineage>
        <taxon>Eukaryota</taxon>
        <taxon>Viridiplantae</taxon>
        <taxon>Streptophyta</taxon>
        <taxon>Embryophyta</taxon>
        <taxon>Tracheophyta</taxon>
        <taxon>Spermatophyta</taxon>
        <taxon>Magnoliopsida</taxon>
        <taxon>eudicotyledons</taxon>
        <taxon>Gunneridae</taxon>
        <taxon>Pentapetalae</taxon>
        <taxon>asterids</taxon>
        <taxon>lamiids</taxon>
        <taxon>Solanales</taxon>
        <taxon>Solanaceae</taxon>
        <taxon>Solanoideae</taxon>
        <taxon>Solaneae</taxon>
        <taxon>Solanum</taxon>
    </lineage>
</organism>
<gene>
    <name evidence="2" type="ORF">RDI58_017508</name>
</gene>
<evidence type="ECO:0000256" key="1">
    <source>
        <dbReference type="SAM" id="MobiDB-lite"/>
    </source>
</evidence>
<evidence type="ECO:0000313" key="3">
    <source>
        <dbReference type="Proteomes" id="UP001371456"/>
    </source>
</evidence>
<dbReference type="Proteomes" id="UP001371456">
    <property type="component" value="Unassembled WGS sequence"/>
</dbReference>
<dbReference type="AlphaFoldDB" id="A0AAN8TCG6"/>
<sequence length="113" mass="13043">MIEDGLKTGRIASYTSSQFANRGFQTGSFGKKKEKEIMMLTTRGATLYNRQPPPGYLNSQYYFCNNQLTFCSPRPVQNPQNNVPRPNFEKKPPRIFNPLCETRTQLFEKLKEA</sequence>
<accession>A0AAN8TCG6</accession>
<name>A0AAN8TCG6_SOLBU</name>
<dbReference type="EMBL" id="JBANQN010000007">
    <property type="protein sequence ID" value="KAK6784054.1"/>
    <property type="molecule type" value="Genomic_DNA"/>
</dbReference>
<protein>
    <submittedName>
        <fullName evidence="2">Uncharacterized protein</fullName>
    </submittedName>
</protein>
<evidence type="ECO:0000313" key="2">
    <source>
        <dbReference type="EMBL" id="KAK6784054.1"/>
    </source>
</evidence>
<feature type="region of interest" description="Disordered" evidence="1">
    <location>
        <begin position="75"/>
        <end position="95"/>
    </location>
</feature>
<reference evidence="2 3" key="1">
    <citation type="submission" date="2024-02" db="EMBL/GenBank/DDBJ databases">
        <title>de novo genome assembly of Solanum bulbocastanum strain 11H21.</title>
        <authorList>
            <person name="Hosaka A.J."/>
        </authorList>
    </citation>
    <scope>NUCLEOTIDE SEQUENCE [LARGE SCALE GENOMIC DNA]</scope>
    <source>
        <tissue evidence="2">Young leaves</tissue>
    </source>
</reference>
<feature type="compositionally biased region" description="Low complexity" evidence="1">
    <location>
        <begin position="75"/>
        <end position="86"/>
    </location>
</feature>
<proteinExistence type="predicted"/>